<dbReference type="AlphaFoldDB" id="A0A1I3P1A2"/>
<gene>
    <name evidence="1" type="ORF">SAMN05421638_0001</name>
</gene>
<dbReference type="EMBL" id="FORQ01000010">
    <property type="protein sequence ID" value="SFJ15334.1"/>
    <property type="molecule type" value="Genomic_DNA"/>
</dbReference>
<protein>
    <submittedName>
        <fullName evidence="1">Uncharacterized protein</fullName>
    </submittedName>
</protein>
<evidence type="ECO:0000313" key="1">
    <source>
        <dbReference type="EMBL" id="SFJ15334.1"/>
    </source>
</evidence>
<dbReference type="Proteomes" id="UP000242560">
    <property type="component" value="Unassembled WGS sequence"/>
</dbReference>
<organism evidence="1 2">
    <name type="scientific">Kaistella treverensis</name>
    <dbReference type="NCBI Taxonomy" id="631455"/>
    <lineage>
        <taxon>Bacteria</taxon>
        <taxon>Pseudomonadati</taxon>
        <taxon>Bacteroidota</taxon>
        <taxon>Flavobacteriia</taxon>
        <taxon>Flavobacteriales</taxon>
        <taxon>Weeksellaceae</taxon>
        <taxon>Chryseobacterium group</taxon>
        <taxon>Kaistella</taxon>
    </lineage>
</organism>
<keyword evidence="2" id="KW-1185">Reference proteome</keyword>
<evidence type="ECO:0000313" key="2">
    <source>
        <dbReference type="Proteomes" id="UP000242560"/>
    </source>
</evidence>
<accession>A0A1I3P1A2</accession>
<sequence>MFVPYYLQKAVIIIPANRNTQPLVAIIPNYRKMRFIITMGILSGILSLFGCEQKSDKSENFIQRAKQIEISQLAEELKLLEQNKTEFDFIGITSNGIDCIYFMKDAGKFQIDFEAMTDQQIPYIDKLETFATQNGFATQMTTYGNKPQYNAKEAPVLKIITNSNLEETAKIGQKIQREIFENKTETKFEVVP</sequence>
<proteinExistence type="predicted"/>
<name>A0A1I3P1A2_9FLAO</name>
<reference evidence="2" key="1">
    <citation type="submission" date="2016-10" db="EMBL/GenBank/DDBJ databases">
        <authorList>
            <person name="Varghese N."/>
            <person name="Submissions S."/>
        </authorList>
    </citation>
    <scope>NUCLEOTIDE SEQUENCE [LARGE SCALE GENOMIC DNA]</scope>
    <source>
        <strain evidence="2">DSM 22251</strain>
    </source>
</reference>